<proteinExistence type="predicted"/>
<sequence length="318" mass="37330">MYNSMEQMLYNEYGIQVQSLQQIPAGWSASAWKVHSECGDYFLKVYDKHKPSTRNWIARIDSYMPVVLWLHENTKLQKKMTAPILTRDRTYKKEDSSFLYMVFPFIEGSTICDEKLKPEQIREVAQIISKLHFHGAEIPASTNSLIETFDVSFCTTLSNRLGNIHASASLQEVLKPYMTLLAQATESLQSMGLLLQNSKMRYVMCHTDLHGWNLIQSKNLILIDWEGLKLAPVEADLFSFTGTFFFDYAWEDFMSIYQTTHKDYQINVEAMRFYRLRRRLEDIHEFVESILFDKLTQDDMNQSLRYLKQECELLHVMC</sequence>
<dbReference type="Pfam" id="PF01636">
    <property type="entry name" value="APH"/>
    <property type="match status" value="1"/>
</dbReference>
<dbReference type="Gene3D" id="3.30.200.20">
    <property type="entry name" value="Phosphorylase Kinase, domain 1"/>
    <property type="match status" value="1"/>
</dbReference>
<dbReference type="Gene3D" id="1.20.58.840">
    <property type="match status" value="1"/>
</dbReference>
<feature type="domain" description="Aminoglycoside phosphotransferase" evidence="1">
    <location>
        <begin position="20"/>
        <end position="247"/>
    </location>
</feature>
<dbReference type="Gene3D" id="1.10.510.10">
    <property type="entry name" value="Transferase(Phosphotransferase) domain 1"/>
    <property type="match status" value="1"/>
</dbReference>
<dbReference type="EMBL" id="VSSQ01001540">
    <property type="protein sequence ID" value="MPM09189.1"/>
    <property type="molecule type" value="Genomic_DNA"/>
</dbReference>
<comment type="caution">
    <text evidence="2">The sequence shown here is derived from an EMBL/GenBank/DDBJ whole genome shotgun (WGS) entry which is preliminary data.</text>
</comment>
<reference evidence="2" key="1">
    <citation type="submission" date="2019-08" db="EMBL/GenBank/DDBJ databases">
        <authorList>
            <person name="Kucharzyk K."/>
            <person name="Murdoch R.W."/>
            <person name="Higgins S."/>
            <person name="Loffler F."/>
        </authorList>
    </citation>
    <scope>NUCLEOTIDE SEQUENCE</scope>
</reference>
<gene>
    <name evidence="2" type="ORF">SDC9_55505</name>
</gene>
<accession>A0A644WZC9</accession>
<dbReference type="InterPro" id="IPR002575">
    <property type="entry name" value="Aminoglycoside_PTrfase"/>
</dbReference>
<name>A0A644WZC9_9ZZZZ</name>
<evidence type="ECO:0000313" key="2">
    <source>
        <dbReference type="EMBL" id="MPM09189.1"/>
    </source>
</evidence>
<dbReference type="InterPro" id="IPR011009">
    <property type="entry name" value="Kinase-like_dom_sf"/>
</dbReference>
<protein>
    <recommendedName>
        <fullName evidence="1">Aminoglycoside phosphotransferase domain-containing protein</fullName>
    </recommendedName>
</protein>
<dbReference type="SUPFAM" id="SSF56112">
    <property type="entry name" value="Protein kinase-like (PK-like)"/>
    <property type="match status" value="1"/>
</dbReference>
<organism evidence="2">
    <name type="scientific">bioreactor metagenome</name>
    <dbReference type="NCBI Taxonomy" id="1076179"/>
    <lineage>
        <taxon>unclassified sequences</taxon>
        <taxon>metagenomes</taxon>
        <taxon>ecological metagenomes</taxon>
    </lineage>
</organism>
<evidence type="ECO:0000259" key="1">
    <source>
        <dbReference type="Pfam" id="PF01636"/>
    </source>
</evidence>
<dbReference type="AlphaFoldDB" id="A0A644WZC9"/>